<feature type="chain" id="PRO_5004576993" description="Eclosion hormone" evidence="1">
    <location>
        <begin position="18"/>
        <end position="103"/>
    </location>
</feature>
<sequence length="103" mass="11584">MCSKLIVLAFLCVSVLAANAAQPYTYTMNSPSKPYTYTYTKRFDSMSGLDFITICLNNCMQCKEIFGEIFLGQKCEEACMKFRGRAVPDCENYNSIAPFIKVA</sequence>
<protein>
    <recommendedName>
        <fullName evidence="4">Eclosion hormone</fullName>
    </recommendedName>
</protein>
<dbReference type="HOGENOM" id="CLU_175797_1_0_1"/>
<dbReference type="InterPro" id="IPR006825">
    <property type="entry name" value="Eclosion"/>
</dbReference>
<dbReference type="Pfam" id="PF04736">
    <property type="entry name" value="Eclosion"/>
    <property type="match status" value="1"/>
</dbReference>
<accession>T1GKL2</accession>
<proteinExistence type="predicted"/>
<organism evidence="2 3">
    <name type="scientific">Megaselia scalaris</name>
    <name type="common">Humpbacked fly</name>
    <name type="synonym">Phora scalaris</name>
    <dbReference type="NCBI Taxonomy" id="36166"/>
    <lineage>
        <taxon>Eukaryota</taxon>
        <taxon>Metazoa</taxon>
        <taxon>Ecdysozoa</taxon>
        <taxon>Arthropoda</taxon>
        <taxon>Hexapoda</taxon>
        <taxon>Insecta</taxon>
        <taxon>Pterygota</taxon>
        <taxon>Neoptera</taxon>
        <taxon>Endopterygota</taxon>
        <taxon>Diptera</taxon>
        <taxon>Brachycera</taxon>
        <taxon>Muscomorpha</taxon>
        <taxon>Platypezoidea</taxon>
        <taxon>Phoridae</taxon>
        <taxon>Megaseliini</taxon>
        <taxon>Megaselia</taxon>
    </lineage>
</organism>
<dbReference type="EnsemblMetazoa" id="MESCA004038-RA">
    <property type="protein sequence ID" value="MESCA004038-PA"/>
    <property type="gene ID" value="MESCA004038"/>
</dbReference>
<keyword evidence="1" id="KW-0732">Signal</keyword>
<evidence type="ECO:0000313" key="2">
    <source>
        <dbReference type="EnsemblMetazoa" id="MESCA004038-PA"/>
    </source>
</evidence>
<dbReference type="EMBL" id="CAQQ02193390">
    <property type="status" value="NOT_ANNOTATED_CDS"/>
    <property type="molecule type" value="Genomic_DNA"/>
</dbReference>
<dbReference type="AlphaFoldDB" id="T1GKL2"/>
<dbReference type="Proteomes" id="UP000015102">
    <property type="component" value="Unassembled WGS sequence"/>
</dbReference>
<feature type="signal peptide" evidence="1">
    <location>
        <begin position="1"/>
        <end position="17"/>
    </location>
</feature>
<dbReference type="GO" id="GO:0018990">
    <property type="term" value="P:ecdysis, chitin-based cuticle"/>
    <property type="evidence" value="ECO:0007669"/>
    <property type="project" value="InterPro"/>
</dbReference>
<reference evidence="2" key="2">
    <citation type="submission" date="2015-06" db="UniProtKB">
        <authorList>
            <consortium name="EnsemblMetazoa"/>
        </authorList>
    </citation>
    <scope>IDENTIFICATION</scope>
</reference>
<evidence type="ECO:0008006" key="4">
    <source>
        <dbReference type="Google" id="ProtNLM"/>
    </source>
</evidence>
<evidence type="ECO:0000313" key="3">
    <source>
        <dbReference type="Proteomes" id="UP000015102"/>
    </source>
</evidence>
<dbReference type="GO" id="GO:0008255">
    <property type="term" value="F:ecdysis-triggering hormone activity"/>
    <property type="evidence" value="ECO:0007669"/>
    <property type="project" value="InterPro"/>
</dbReference>
<name>T1GKL2_MEGSC</name>
<dbReference type="STRING" id="36166.T1GKL2"/>
<keyword evidence="3" id="KW-1185">Reference proteome</keyword>
<evidence type="ECO:0000256" key="1">
    <source>
        <dbReference type="SAM" id="SignalP"/>
    </source>
</evidence>
<dbReference type="GO" id="GO:0007218">
    <property type="term" value="P:neuropeptide signaling pathway"/>
    <property type="evidence" value="ECO:0007669"/>
    <property type="project" value="InterPro"/>
</dbReference>
<dbReference type="OMA" id="KMLGSWF"/>
<reference evidence="3" key="1">
    <citation type="submission" date="2013-02" db="EMBL/GenBank/DDBJ databases">
        <authorList>
            <person name="Hughes D."/>
        </authorList>
    </citation>
    <scope>NUCLEOTIDE SEQUENCE</scope>
    <source>
        <strain>Durham</strain>
        <strain evidence="3">NC isolate 2 -- Noor lab</strain>
    </source>
</reference>